<evidence type="ECO:0000313" key="4">
    <source>
        <dbReference type="Proteomes" id="UP001415857"/>
    </source>
</evidence>
<feature type="domain" description="5'-3' DNA helicase ZGRF1-like N-terminal" evidence="2">
    <location>
        <begin position="274"/>
        <end position="348"/>
    </location>
</feature>
<name>A0AAP0R2V3_LIQFO</name>
<dbReference type="InterPro" id="IPR018838">
    <property type="entry name" value="ZGRF1-like_N"/>
</dbReference>
<accession>A0AAP0R2V3</accession>
<feature type="region of interest" description="Disordered" evidence="1">
    <location>
        <begin position="557"/>
        <end position="587"/>
    </location>
</feature>
<dbReference type="AlphaFoldDB" id="A0AAP0R2V3"/>
<gene>
    <name evidence="3" type="ORF">L1049_021547</name>
</gene>
<protein>
    <recommendedName>
        <fullName evidence="2">5'-3' DNA helicase ZGRF1-like N-terminal domain-containing protein</fullName>
    </recommendedName>
</protein>
<dbReference type="PANTHER" id="PTHR28535">
    <property type="entry name" value="ZINC FINGER GRF-TYPE CONTAINING 1"/>
    <property type="match status" value="1"/>
</dbReference>
<keyword evidence="4" id="KW-1185">Reference proteome</keyword>
<feature type="compositionally biased region" description="Low complexity" evidence="1">
    <location>
        <begin position="601"/>
        <end position="610"/>
    </location>
</feature>
<feature type="region of interest" description="Disordered" evidence="1">
    <location>
        <begin position="601"/>
        <end position="623"/>
    </location>
</feature>
<reference evidence="3 4" key="1">
    <citation type="journal article" date="2024" name="Plant J.">
        <title>Genome sequences and population genomics reveal climatic adaptation and genomic divergence between two closely related sweetgum species.</title>
        <authorList>
            <person name="Xu W.Q."/>
            <person name="Ren C.Q."/>
            <person name="Zhang X.Y."/>
            <person name="Comes H.P."/>
            <person name="Liu X.H."/>
            <person name="Li Y.G."/>
            <person name="Kettle C.J."/>
            <person name="Jalonen R."/>
            <person name="Gaisberger H."/>
            <person name="Ma Y.Z."/>
            <person name="Qiu Y.X."/>
        </authorList>
    </citation>
    <scope>NUCLEOTIDE SEQUENCE [LARGE SCALE GENOMIC DNA]</scope>
    <source>
        <strain evidence="3">Hangzhou</strain>
    </source>
</reference>
<dbReference type="PANTHER" id="PTHR28535:SF1">
    <property type="entry name" value="PROTEIN ZGRF1"/>
    <property type="match status" value="1"/>
</dbReference>
<organism evidence="3 4">
    <name type="scientific">Liquidambar formosana</name>
    <name type="common">Formosan gum</name>
    <dbReference type="NCBI Taxonomy" id="63359"/>
    <lineage>
        <taxon>Eukaryota</taxon>
        <taxon>Viridiplantae</taxon>
        <taxon>Streptophyta</taxon>
        <taxon>Embryophyta</taxon>
        <taxon>Tracheophyta</taxon>
        <taxon>Spermatophyta</taxon>
        <taxon>Magnoliopsida</taxon>
        <taxon>eudicotyledons</taxon>
        <taxon>Gunneridae</taxon>
        <taxon>Pentapetalae</taxon>
        <taxon>Saxifragales</taxon>
        <taxon>Altingiaceae</taxon>
        <taxon>Liquidambar</taxon>
    </lineage>
</organism>
<dbReference type="GO" id="GO:0035861">
    <property type="term" value="C:site of double-strand break"/>
    <property type="evidence" value="ECO:0007669"/>
    <property type="project" value="TreeGrafter"/>
</dbReference>
<comment type="caution">
    <text evidence="3">The sequence shown here is derived from an EMBL/GenBank/DDBJ whole genome shotgun (WGS) entry which is preliminary data.</text>
</comment>
<evidence type="ECO:0000256" key="1">
    <source>
        <dbReference type="SAM" id="MobiDB-lite"/>
    </source>
</evidence>
<dbReference type="GO" id="GO:0006302">
    <property type="term" value="P:double-strand break repair"/>
    <property type="evidence" value="ECO:0007669"/>
    <property type="project" value="TreeGrafter"/>
</dbReference>
<dbReference type="EMBL" id="JBBPBK010000109">
    <property type="protein sequence ID" value="KAK9266535.1"/>
    <property type="molecule type" value="Genomic_DNA"/>
</dbReference>
<sequence>MEDTKRWSVTYTKHIKQKRKVYQDGLLELHSHKVLLYDDCEKLLDSRFLKKDEVVGSGETLTFDAYLVDVGDPEGNHKPMSDLNFQGRDKKITEKSGLLHAQKFRNTSISVENRKASAEKNKVPPSKPSVSQKIIREFKKTELRKYGASQSCPDTTKSSITEWQALYTTQITQKAKKYHDGILRLAICGSQGRQVMLYDASRKLLDSRFLKKDEVIKSGESLTFDAHLVDIGEPERDHKPLIDLNVEERNSNVVGQTGILHGQQNHLKASKAVVRKWHALYTTQITQKAKKYHSGILKLAFCGSHQMQVTLLNEDGTTLSSKFLKLSEDVQSGSTVELPKYLVEVGEPWTSFEGESQNNISSGKDVDSNCTNSSVGKIKLSSSAPTSKPLRDAHEILCILKKPLGQESVLPIVKDAKNSRLCASEDHEDDFKALDEAINKEHTYRSEISESKAIHGDLASEFIKLADSNNKGELQPKTSTSSIFSIGPEASNILRPIFDDTNRSMSKSTSSIEGLQVLDAVILDFREHTLPPRALVPFVGSNGNVGSGEFIDLSSSQEISSCPGSHFPQNDEVGNSHQPNADDKGTEVRWCEEAFTSGISSLSASASHGPGDVERKSSEELKNAIKMDDCPSFDLGF</sequence>
<dbReference type="Pfam" id="PF10382">
    <property type="entry name" value="ZGRF1-like_N"/>
    <property type="match status" value="3"/>
</dbReference>
<dbReference type="Proteomes" id="UP001415857">
    <property type="component" value="Unassembled WGS sequence"/>
</dbReference>
<proteinExistence type="predicted"/>
<feature type="compositionally biased region" description="Basic and acidic residues" evidence="1">
    <location>
        <begin position="611"/>
        <end position="623"/>
    </location>
</feature>
<feature type="domain" description="5'-3' DNA helicase ZGRF1-like N-terminal" evidence="2">
    <location>
        <begin position="5"/>
        <end position="76"/>
    </location>
</feature>
<dbReference type="InterPro" id="IPR052800">
    <property type="entry name" value="DNA_Repair_Helicase_ZGRF1"/>
</dbReference>
<feature type="domain" description="5'-3' DNA helicase ZGRF1-like N-terminal" evidence="2">
    <location>
        <begin position="160"/>
        <end position="236"/>
    </location>
</feature>
<evidence type="ECO:0000259" key="2">
    <source>
        <dbReference type="Pfam" id="PF10382"/>
    </source>
</evidence>
<evidence type="ECO:0000313" key="3">
    <source>
        <dbReference type="EMBL" id="KAK9266535.1"/>
    </source>
</evidence>
<dbReference type="GO" id="GO:0005634">
    <property type="term" value="C:nucleus"/>
    <property type="evidence" value="ECO:0007669"/>
    <property type="project" value="TreeGrafter"/>
</dbReference>